<keyword evidence="9 16" id="KW-0249">Electron transport</keyword>
<keyword evidence="11 16" id="KW-0520">NAD</keyword>
<dbReference type="InterPro" id="IPR001750">
    <property type="entry name" value="ND/Mrp_TM"/>
</dbReference>
<evidence type="ECO:0000256" key="3">
    <source>
        <dbReference type="ARBA" id="ARBA00012944"/>
    </source>
</evidence>
<keyword evidence="5 16" id="KW-0813">Transport</keyword>
<dbReference type="InterPro" id="IPR000260">
    <property type="entry name" value="NADH4_N"/>
</dbReference>
<dbReference type="Pfam" id="PF00361">
    <property type="entry name" value="Proton_antipo_M"/>
    <property type="match status" value="1"/>
</dbReference>
<feature type="domain" description="NADH:ubiquinone oxidoreductase chain 4 N-terminal" evidence="18">
    <location>
        <begin position="2"/>
        <end position="102"/>
    </location>
</feature>
<evidence type="ECO:0000256" key="7">
    <source>
        <dbReference type="ARBA" id="ARBA00022692"/>
    </source>
</evidence>
<comment type="catalytic activity">
    <reaction evidence="15 16">
        <text>a ubiquinone + NADH + 5 H(+)(in) = a ubiquinol + NAD(+) + 4 H(+)(out)</text>
        <dbReference type="Rhea" id="RHEA:29091"/>
        <dbReference type="Rhea" id="RHEA-COMP:9565"/>
        <dbReference type="Rhea" id="RHEA-COMP:9566"/>
        <dbReference type="ChEBI" id="CHEBI:15378"/>
        <dbReference type="ChEBI" id="CHEBI:16389"/>
        <dbReference type="ChEBI" id="CHEBI:17976"/>
        <dbReference type="ChEBI" id="CHEBI:57540"/>
        <dbReference type="ChEBI" id="CHEBI:57945"/>
        <dbReference type="EC" id="7.1.1.2"/>
    </reaction>
</comment>
<evidence type="ECO:0000256" key="10">
    <source>
        <dbReference type="ARBA" id="ARBA00022989"/>
    </source>
</evidence>
<evidence type="ECO:0000259" key="17">
    <source>
        <dbReference type="Pfam" id="PF00361"/>
    </source>
</evidence>
<dbReference type="GO" id="GO:0015990">
    <property type="term" value="P:electron transport coupled proton transport"/>
    <property type="evidence" value="ECO:0007669"/>
    <property type="project" value="TreeGrafter"/>
</dbReference>
<dbReference type="PANTHER" id="PTHR43507:SF20">
    <property type="entry name" value="NADH-UBIQUINONE OXIDOREDUCTASE CHAIN 4"/>
    <property type="match status" value="1"/>
</dbReference>
<feature type="transmembrane region" description="Helical" evidence="16">
    <location>
        <begin position="425"/>
        <end position="446"/>
    </location>
</feature>
<feature type="transmembrane region" description="Helical" evidence="16">
    <location>
        <begin position="57"/>
        <end position="77"/>
    </location>
</feature>
<dbReference type="GO" id="GO:0031966">
    <property type="term" value="C:mitochondrial membrane"/>
    <property type="evidence" value="ECO:0007669"/>
    <property type="project" value="UniProtKB-SubCell"/>
</dbReference>
<gene>
    <name evidence="19" type="primary">nad4</name>
</gene>
<dbReference type="AlphaFoldDB" id="A0A3S5HLL1"/>
<feature type="transmembrane region" description="Helical" evidence="16">
    <location>
        <begin position="89"/>
        <end position="106"/>
    </location>
</feature>
<protein>
    <recommendedName>
        <fullName evidence="4 16">NADH-ubiquinone oxidoreductase chain 4</fullName>
        <ecNumber evidence="3 16">7.1.1.2</ecNumber>
    </recommendedName>
</protein>
<feature type="domain" description="NADH:quinone oxidoreductase/Mrp antiporter transmembrane" evidence="17">
    <location>
        <begin position="108"/>
        <end position="394"/>
    </location>
</feature>
<dbReference type="GO" id="GO:0003954">
    <property type="term" value="F:NADH dehydrogenase activity"/>
    <property type="evidence" value="ECO:0007669"/>
    <property type="project" value="TreeGrafter"/>
</dbReference>
<feature type="transmembrane region" description="Helical" evidence="16">
    <location>
        <begin position="251"/>
        <end position="270"/>
    </location>
</feature>
<feature type="transmembrane region" description="Helical" evidence="16">
    <location>
        <begin position="186"/>
        <end position="208"/>
    </location>
</feature>
<comment type="function">
    <text evidence="16">Core subunit of the mitochondrial membrane respiratory chain NADH dehydrogenase (Complex I) which catalyzes electron transfer from NADH through the respiratory chain, using ubiquinone as an electron acceptor. Essential for the catalytic activity and assembly of complex I.</text>
</comment>
<evidence type="ECO:0000256" key="1">
    <source>
        <dbReference type="ARBA" id="ARBA00004225"/>
    </source>
</evidence>
<dbReference type="GO" id="GO:0048039">
    <property type="term" value="F:ubiquinone binding"/>
    <property type="evidence" value="ECO:0007669"/>
    <property type="project" value="TreeGrafter"/>
</dbReference>
<geneLocation type="mitochondrion" evidence="19"/>
<organism evidence="19">
    <name type="scientific">Parborlasia corrugatus</name>
    <name type="common">Antarctic nemertean worm</name>
    <dbReference type="NCBI Taxonomy" id="187802"/>
    <lineage>
        <taxon>Eukaryota</taxon>
        <taxon>Metazoa</taxon>
        <taxon>Spiralia</taxon>
        <taxon>Lophotrochozoa</taxon>
        <taxon>Nemertea</taxon>
        <taxon>Pilidiophora</taxon>
        <taxon>Heteronemertea</taxon>
        <taxon>Lineidae</taxon>
        <taxon>Parborlasia</taxon>
    </lineage>
</organism>
<comment type="subcellular location">
    <subcellularLocation>
        <location evidence="1 16">Mitochondrion membrane</location>
        <topology evidence="1 16">Multi-pass membrane protein</topology>
    </subcellularLocation>
</comment>
<evidence type="ECO:0000256" key="4">
    <source>
        <dbReference type="ARBA" id="ARBA00021006"/>
    </source>
</evidence>
<evidence type="ECO:0000256" key="6">
    <source>
        <dbReference type="ARBA" id="ARBA00022660"/>
    </source>
</evidence>
<feature type="transmembrane region" description="Helical" evidence="16">
    <location>
        <begin position="381"/>
        <end position="404"/>
    </location>
</feature>
<reference evidence="19" key="1">
    <citation type="submission" date="2018-07" db="EMBL/GenBank/DDBJ databases">
        <title>Mitochondrial genome of Parborlasia corrugatus (Nemertea: Cerebratulidae).</title>
        <authorList>
            <person name="Redak C.A."/>
            <person name="Halanych K.M."/>
        </authorList>
    </citation>
    <scope>NUCLEOTIDE SEQUENCE</scope>
</reference>
<evidence type="ECO:0000256" key="15">
    <source>
        <dbReference type="ARBA" id="ARBA00049551"/>
    </source>
</evidence>
<evidence type="ECO:0000256" key="13">
    <source>
        <dbReference type="ARBA" id="ARBA00023128"/>
    </source>
</evidence>
<evidence type="ECO:0000256" key="16">
    <source>
        <dbReference type="RuleBase" id="RU003297"/>
    </source>
</evidence>
<comment type="similarity">
    <text evidence="2 16">Belongs to the complex I subunit 4 family.</text>
</comment>
<feature type="transmembrane region" description="Helical" evidence="16">
    <location>
        <begin position="144"/>
        <end position="166"/>
    </location>
</feature>
<evidence type="ECO:0000256" key="5">
    <source>
        <dbReference type="ARBA" id="ARBA00022448"/>
    </source>
</evidence>
<keyword evidence="6 16" id="KW-0679">Respiratory chain</keyword>
<accession>A0A3S5HLL1</accession>
<keyword evidence="13 16" id="KW-0496">Mitochondrion</keyword>
<dbReference type="InterPro" id="IPR003918">
    <property type="entry name" value="NADH_UbQ_OxRdtase"/>
</dbReference>
<keyword evidence="7 16" id="KW-0812">Transmembrane</keyword>
<dbReference type="EC" id="7.1.1.2" evidence="3 16"/>
<keyword evidence="8" id="KW-1278">Translocase</keyword>
<feature type="transmembrane region" description="Helical" evidence="16">
    <location>
        <begin position="338"/>
        <end position="361"/>
    </location>
</feature>
<dbReference type="PANTHER" id="PTHR43507">
    <property type="entry name" value="NADH-UBIQUINONE OXIDOREDUCTASE CHAIN 4"/>
    <property type="match status" value="1"/>
</dbReference>
<keyword evidence="12 16" id="KW-0830">Ubiquinone</keyword>
<sequence length="451" mass="50400">MLIFLGSFSLLLGYSFMNKYFWYVTIVSFFWLTFLSIFLLMGFGWWGSDLILSWDLVSSSLVCLSVWLGALMFLANWRVHLVKNFSKSFGGVVLLLISVLILSFFVENFFLFYVFFEFSLVPTFLLILGWGYQPERMSASMYMIIYTVGASLPLLGCLFFCWANQAHLSFFLDFFQGKARDFYSNFFFFFFILAFLVKIPVFFVHLWLPKAHVEAPVAGSMILAGVLLKLGGYGLIRVVSKLSGHLGGSAASYLSLVLWGGAVTGIICLRQVDLKGLIAYSSVGHMGIFVAGIFSNNVWGLSGGLLMLLAHGLCSSAMFALANVGYESVGSRSMVLSKGFLSLFPLLALFWFLICSSNMAAPPSLNLGSEILLFIGVLGKSWVWGVFLAFLSFLGGAYSLYLYVSTQHGGMSSFYFSYLPAKSRSFFMLICHWIPLNFFFLSLSILTDWVC</sequence>
<dbReference type="EMBL" id="MH630149">
    <property type="protein sequence ID" value="AZL92897.1"/>
    <property type="molecule type" value="Genomic_DNA"/>
</dbReference>
<evidence type="ECO:0000256" key="2">
    <source>
        <dbReference type="ARBA" id="ARBA00009025"/>
    </source>
</evidence>
<dbReference type="Pfam" id="PF01059">
    <property type="entry name" value="Oxidored_q5_N"/>
    <property type="match status" value="1"/>
</dbReference>
<evidence type="ECO:0000313" key="19">
    <source>
        <dbReference type="EMBL" id="AZL92897.1"/>
    </source>
</evidence>
<keyword evidence="10 16" id="KW-1133">Transmembrane helix</keyword>
<feature type="transmembrane region" description="Helical" evidence="16">
    <location>
        <begin position="305"/>
        <end position="326"/>
    </location>
</feature>
<evidence type="ECO:0000256" key="11">
    <source>
        <dbReference type="ARBA" id="ARBA00023027"/>
    </source>
</evidence>
<feature type="transmembrane region" description="Helical" evidence="16">
    <location>
        <begin position="112"/>
        <end position="132"/>
    </location>
</feature>
<name>A0A3S5HLL1_PARCG</name>
<dbReference type="GO" id="GO:0042773">
    <property type="term" value="P:ATP synthesis coupled electron transport"/>
    <property type="evidence" value="ECO:0007669"/>
    <property type="project" value="InterPro"/>
</dbReference>
<evidence type="ECO:0000256" key="12">
    <source>
        <dbReference type="ARBA" id="ARBA00023075"/>
    </source>
</evidence>
<feature type="transmembrane region" description="Helical" evidence="16">
    <location>
        <begin position="220"/>
        <end position="239"/>
    </location>
</feature>
<dbReference type="PRINTS" id="PR01437">
    <property type="entry name" value="NUOXDRDTASE4"/>
</dbReference>
<dbReference type="GO" id="GO:0008137">
    <property type="term" value="F:NADH dehydrogenase (ubiquinone) activity"/>
    <property type="evidence" value="ECO:0007669"/>
    <property type="project" value="UniProtKB-UniRule"/>
</dbReference>
<keyword evidence="14 16" id="KW-0472">Membrane</keyword>
<evidence type="ECO:0000256" key="8">
    <source>
        <dbReference type="ARBA" id="ARBA00022967"/>
    </source>
</evidence>
<evidence type="ECO:0000256" key="14">
    <source>
        <dbReference type="ARBA" id="ARBA00023136"/>
    </source>
</evidence>
<proteinExistence type="inferred from homology"/>
<feature type="transmembrane region" description="Helical" evidence="16">
    <location>
        <begin position="20"/>
        <end position="45"/>
    </location>
</feature>
<feature type="transmembrane region" description="Helical" evidence="16">
    <location>
        <begin position="277"/>
        <end position="299"/>
    </location>
</feature>
<evidence type="ECO:0000259" key="18">
    <source>
        <dbReference type="Pfam" id="PF01059"/>
    </source>
</evidence>
<evidence type="ECO:0000256" key="9">
    <source>
        <dbReference type="ARBA" id="ARBA00022982"/>
    </source>
</evidence>